<reference evidence="14 15" key="1">
    <citation type="submission" date="2020-01" db="EMBL/GenBank/DDBJ databases">
        <title>Genome sequence of Desulfovibrio aerotolerans DSM 16695(T).</title>
        <authorList>
            <person name="Karnachuk O."/>
            <person name="Avakyan M."/>
            <person name="Mardanov A."/>
            <person name="Kadnikov V."/>
            <person name="Ravin N."/>
        </authorList>
    </citation>
    <scope>NUCLEOTIDE SEQUENCE [LARGE SCALE GENOMIC DNA]</scope>
    <source>
        <strain evidence="14 15">DSM 16695</strain>
    </source>
</reference>
<dbReference type="GO" id="GO:0046872">
    <property type="term" value="F:metal ion binding"/>
    <property type="evidence" value="ECO:0007669"/>
    <property type="project" value="UniProtKB-KW"/>
</dbReference>
<keyword evidence="8 12" id="KW-0408">Iron</keyword>
<proteinExistence type="inferred from homology"/>
<evidence type="ECO:0000256" key="10">
    <source>
        <dbReference type="ARBA" id="ARBA00034078"/>
    </source>
</evidence>
<feature type="binding site" evidence="12">
    <location>
        <position position="231"/>
    </location>
    <ligand>
        <name>[2Fe-2S] cluster</name>
        <dbReference type="ChEBI" id="CHEBI:190135"/>
    </ligand>
</feature>
<dbReference type="AlphaFoldDB" id="A0A7C9IN58"/>
<dbReference type="Gene3D" id="2.10.240.10">
    <property type="entry name" value="Dihydroorotate dehydrogenase, electron transfer subunit"/>
    <property type="match status" value="1"/>
</dbReference>
<keyword evidence="7" id="KW-0249">Electron transport</keyword>
<dbReference type="InterPro" id="IPR017938">
    <property type="entry name" value="Riboflavin_synthase-like_b-brl"/>
</dbReference>
<dbReference type="InterPro" id="IPR012165">
    <property type="entry name" value="Cyt_c3_hydrogenase_gsu"/>
</dbReference>
<keyword evidence="15" id="KW-1185">Reference proteome</keyword>
<dbReference type="Gene3D" id="2.40.30.10">
    <property type="entry name" value="Translation factors"/>
    <property type="match status" value="1"/>
</dbReference>
<feature type="binding site" evidence="12">
    <location>
        <position position="226"/>
    </location>
    <ligand>
        <name>[2Fe-2S] cluster</name>
        <dbReference type="ChEBI" id="CHEBI:190135"/>
    </ligand>
</feature>
<evidence type="ECO:0000256" key="12">
    <source>
        <dbReference type="PIRSR" id="PIRSR006816-2"/>
    </source>
</evidence>
<evidence type="ECO:0000256" key="3">
    <source>
        <dbReference type="ARBA" id="ARBA00022630"/>
    </source>
</evidence>
<keyword evidence="2" id="KW-0813">Transport</keyword>
<comment type="cofactor">
    <cofactor evidence="12">
        <name>[2Fe-2S] cluster</name>
        <dbReference type="ChEBI" id="CHEBI:190135"/>
    </cofactor>
    <text evidence="12">Binds 1 [2Fe-2S] cluster per subunit.</text>
</comment>
<dbReference type="PANTHER" id="PTHR43513">
    <property type="entry name" value="DIHYDROOROTATE DEHYDROGENASE B (NAD(+)), ELECTRON TRANSFER SUBUNIT"/>
    <property type="match status" value="1"/>
</dbReference>
<dbReference type="SUPFAM" id="SSF63380">
    <property type="entry name" value="Riboflavin synthase domain-like"/>
    <property type="match status" value="1"/>
</dbReference>
<organism evidence="14 15">
    <name type="scientific">Solidesulfovibrio aerotolerans</name>
    <dbReference type="NCBI Taxonomy" id="295255"/>
    <lineage>
        <taxon>Bacteria</taxon>
        <taxon>Pseudomonadati</taxon>
        <taxon>Thermodesulfobacteriota</taxon>
        <taxon>Desulfovibrionia</taxon>
        <taxon>Desulfovibrionales</taxon>
        <taxon>Desulfovibrionaceae</taxon>
        <taxon>Solidesulfovibrio</taxon>
    </lineage>
</organism>
<dbReference type="InterPro" id="IPR019480">
    <property type="entry name" value="Dihydroorotate_DH_Fe-S-bd"/>
</dbReference>
<dbReference type="Gene3D" id="3.40.50.80">
    <property type="entry name" value="Nucleotide-binding domain of ferredoxin-NADP reductase (FNR) module"/>
    <property type="match status" value="1"/>
</dbReference>
<protein>
    <submittedName>
        <fullName evidence="14">Dihydroorotate dehydrogenase electron transfer subunit</fullName>
    </submittedName>
</protein>
<feature type="binding site" evidence="11">
    <location>
        <begin position="61"/>
        <end position="64"/>
    </location>
    <ligand>
        <name>FAD</name>
        <dbReference type="ChEBI" id="CHEBI:57692"/>
    </ligand>
</feature>
<feature type="binding site" evidence="12">
    <location>
        <position position="234"/>
    </location>
    <ligand>
        <name>[2Fe-2S] cluster</name>
        <dbReference type="ChEBI" id="CHEBI:190135"/>
    </ligand>
</feature>
<feature type="binding site" evidence="11">
    <location>
        <begin position="83"/>
        <end position="84"/>
    </location>
    <ligand>
        <name>FAD</name>
        <dbReference type="ChEBI" id="CHEBI:57692"/>
    </ligand>
</feature>
<gene>
    <name evidence="14" type="ORF">GTA51_07195</name>
</gene>
<evidence type="ECO:0000256" key="5">
    <source>
        <dbReference type="ARBA" id="ARBA00022723"/>
    </source>
</evidence>
<dbReference type="InterPro" id="IPR017927">
    <property type="entry name" value="FAD-bd_FR_type"/>
</dbReference>
<dbReference type="EMBL" id="WVUD01000009">
    <property type="protein sequence ID" value="MYL82919.1"/>
    <property type="molecule type" value="Genomic_DNA"/>
</dbReference>
<dbReference type="PIRSF" id="PIRSF006816">
    <property type="entry name" value="Cyc3_hyd_g"/>
    <property type="match status" value="1"/>
</dbReference>
<feature type="domain" description="FAD-binding FR-type" evidence="13">
    <location>
        <begin position="5"/>
        <end position="108"/>
    </location>
</feature>
<dbReference type="OrthoDB" id="9796486at2"/>
<accession>A0A7C9IN58</accession>
<evidence type="ECO:0000256" key="6">
    <source>
        <dbReference type="ARBA" id="ARBA00022827"/>
    </source>
</evidence>
<comment type="cofactor">
    <cofactor evidence="10">
        <name>[2Fe-2S] cluster</name>
        <dbReference type="ChEBI" id="CHEBI:190135"/>
    </cofactor>
</comment>
<sequence length="264" mass="28089">MGISGACRDLTILSVTPAGPVGAQFGCYYLEMDNPGLDPAVAGQFVMVRPAAFGSDPVWPRPFSICRLTPDRLTLFIQACGRGTDILCRLAPGDPVTVWGPLGQGFALEPAVPTVMLAGGVGIAPFMEYAATHPAPGNLSLVFGHRQPLSCYPFAELSQLVRAEAFEEKTPDDLPRFISRLEKTVAEFAGGLILACGPRPLLLTVARLARRYGARAQVSLENRMACGVGGCLGCVEKNALGQYVQTCTEGPVFWVDELSLSEDA</sequence>
<feature type="binding site" evidence="12">
    <location>
        <position position="247"/>
    </location>
    <ligand>
        <name>[2Fe-2S] cluster</name>
        <dbReference type="ChEBI" id="CHEBI:190135"/>
    </ligand>
</feature>
<dbReference type="InterPro" id="IPR039261">
    <property type="entry name" value="FNR_nucleotide-bd"/>
</dbReference>
<dbReference type="Pfam" id="PF10418">
    <property type="entry name" value="DHODB_Fe-S_bind"/>
    <property type="match status" value="1"/>
</dbReference>
<evidence type="ECO:0000256" key="7">
    <source>
        <dbReference type="ARBA" id="ARBA00022982"/>
    </source>
</evidence>
<keyword evidence="4 12" id="KW-0001">2Fe-2S</keyword>
<dbReference type="InterPro" id="IPR050353">
    <property type="entry name" value="PyrK_electron_transfer"/>
</dbReference>
<evidence type="ECO:0000256" key="1">
    <source>
        <dbReference type="ARBA" id="ARBA00006422"/>
    </source>
</evidence>
<comment type="caution">
    <text evidence="14">The sequence shown here is derived from an EMBL/GenBank/DDBJ whole genome shotgun (WGS) entry which is preliminary data.</text>
</comment>
<keyword evidence="5 12" id="KW-0479">Metal-binding</keyword>
<keyword evidence="3 11" id="KW-0285">Flavoprotein</keyword>
<name>A0A7C9IN58_9BACT</name>
<evidence type="ECO:0000256" key="9">
    <source>
        <dbReference type="ARBA" id="ARBA00023014"/>
    </source>
</evidence>
<dbReference type="PROSITE" id="PS51384">
    <property type="entry name" value="FAD_FR"/>
    <property type="match status" value="1"/>
</dbReference>
<comment type="cofactor">
    <cofactor evidence="11">
        <name>FAD</name>
        <dbReference type="ChEBI" id="CHEBI:57692"/>
    </cofactor>
    <text evidence="11">Binds 1 FAD per subunit.</text>
</comment>
<dbReference type="PANTHER" id="PTHR43513:SF3">
    <property type="entry name" value="DIHYDROOROTATE DEHYDROGENASE B (NAD(+)), ELECTRON TRANSFER SUBUNIT-RELATED"/>
    <property type="match status" value="1"/>
</dbReference>
<evidence type="ECO:0000256" key="8">
    <source>
        <dbReference type="ARBA" id="ARBA00023004"/>
    </source>
</evidence>
<dbReference type="GO" id="GO:0016491">
    <property type="term" value="F:oxidoreductase activity"/>
    <property type="evidence" value="ECO:0007669"/>
    <property type="project" value="InterPro"/>
</dbReference>
<evidence type="ECO:0000313" key="15">
    <source>
        <dbReference type="Proteomes" id="UP000482487"/>
    </source>
</evidence>
<evidence type="ECO:0000313" key="14">
    <source>
        <dbReference type="EMBL" id="MYL82919.1"/>
    </source>
</evidence>
<keyword evidence="9 12" id="KW-0411">Iron-sulfur</keyword>
<evidence type="ECO:0000256" key="11">
    <source>
        <dbReference type="PIRSR" id="PIRSR006816-1"/>
    </source>
</evidence>
<dbReference type="RefSeq" id="WP_160959881.1">
    <property type="nucleotide sequence ID" value="NZ_WVUD01000009.1"/>
</dbReference>
<dbReference type="Proteomes" id="UP000482487">
    <property type="component" value="Unassembled WGS sequence"/>
</dbReference>
<dbReference type="SUPFAM" id="SSF52343">
    <property type="entry name" value="Ferredoxin reductase-like, C-terminal NADP-linked domain"/>
    <property type="match status" value="1"/>
</dbReference>
<evidence type="ECO:0000256" key="4">
    <source>
        <dbReference type="ARBA" id="ARBA00022714"/>
    </source>
</evidence>
<evidence type="ECO:0000256" key="2">
    <source>
        <dbReference type="ARBA" id="ARBA00022448"/>
    </source>
</evidence>
<dbReference type="GO" id="GO:0050660">
    <property type="term" value="F:flavin adenine dinucleotide binding"/>
    <property type="evidence" value="ECO:0007669"/>
    <property type="project" value="InterPro"/>
</dbReference>
<comment type="similarity">
    <text evidence="1">Belongs to the PyrK family.</text>
</comment>
<evidence type="ECO:0000259" key="13">
    <source>
        <dbReference type="PROSITE" id="PS51384"/>
    </source>
</evidence>
<dbReference type="GO" id="GO:0006221">
    <property type="term" value="P:pyrimidine nucleotide biosynthetic process"/>
    <property type="evidence" value="ECO:0007669"/>
    <property type="project" value="InterPro"/>
</dbReference>
<dbReference type="GO" id="GO:0051537">
    <property type="term" value="F:2 iron, 2 sulfur cluster binding"/>
    <property type="evidence" value="ECO:0007669"/>
    <property type="project" value="UniProtKB-KW"/>
</dbReference>
<keyword evidence="6 11" id="KW-0274">FAD</keyword>
<dbReference type="InterPro" id="IPR037117">
    <property type="entry name" value="Dihydroorotate_DH_ele_sf"/>
</dbReference>